<dbReference type="GO" id="GO:0016020">
    <property type="term" value="C:membrane"/>
    <property type="evidence" value="ECO:0007669"/>
    <property type="project" value="UniProtKB-SubCell"/>
</dbReference>
<dbReference type="PANTHER" id="PTHR23292">
    <property type="entry name" value="LIPOPOLYSACCHARIDE-INDUCED TUMOR NECROSIS FACTOR-ALPHA FACTOR"/>
    <property type="match status" value="1"/>
</dbReference>
<keyword evidence="3" id="KW-0479">Metal-binding</keyword>
<dbReference type="InterPro" id="IPR006629">
    <property type="entry name" value="LITAF"/>
</dbReference>
<dbReference type="PROSITE" id="PS51837">
    <property type="entry name" value="LITAF"/>
    <property type="match status" value="1"/>
</dbReference>
<feature type="compositionally biased region" description="Pro residues" evidence="6">
    <location>
        <begin position="171"/>
        <end position="184"/>
    </location>
</feature>
<sequence>MAAQPPPPYQPSGEQGARGAAPATNLPGQPIAMQPMGQPGMDTSGQKVTPLHLMSEVPEWVDCQMCHQRTRTRIEKKGEGMQFLTGALLCLVCICLAPLPCCLHWFEQTNWYCDKCGKQIATRTPESPVHVLPPPHALSVPSQYGGQQPPPHGQGPQGPMPPHVNPQAGGMPPPGQAPMSPPVGSPYAGTPPAGAPSGGPVPIEHQHNPNPEISQAPLPSQATGGPDSLPVKN</sequence>
<dbReference type="Proteomes" id="UP001055219">
    <property type="component" value="Unassembled WGS sequence"/>
</dbReference>
<name>A0A9P9Y011_9HYPO</name>
<feature type="region of interest" description="Disordered" evidence="6">
    <location>
        <begin position="127"/>
        <end position="233"/>
    </location>
</feature>
<dbReference type="InterPro" id="IPR037519">
    <property type="entry name" value="LITAF_fam"/>
</dbReference>
<keyword evidence="4" id="KW-0862">Zinc</keyword>
<evidence type="ECO:0000256" key="1">
    <source>
        <dbReference type="ARBA" id="ARBA00004170"/>
    </source>
</evidence>
<dbReference type="AlphaFoldDB" id="A0A9P9Y011"/>
<dbReference type="GeneID" id="75827721"/>
<evidence type="ECO:0000256" key="4">
    <source>
        <dbReference type="ARBA" id="ARBA00022833"/>
    </source>
</evidence>
<feature type="domain" description="LITAF" evidence="7">
    <location>
        <begin position="43"/>
        <end position="125"/>
    </location>
</feature>
<reference evidence="8" key="1">
    <citation type="journal article" date="2021" name="J Fungi (Basel)">
        <title>Genomic and Metabolomic Analyses of the Marine Fungus Emericellopsis cladophorae: Insights into Saltwater Adaptability Mechanisms and Its Biosynthetic Potential.</title>
        <authorList>
            <person name="Goncalves M.F.M."/>
            <person name="Hilario S."/>
            <person name="Van de Peer Y."/>
            <person name="Esteves A.C."/>
            <person name="Alves A."/>
        </authorList>
    </citation>
    <scope>NUCLEOTIDE SEQUENCE</scope>
    <source>
        <strain evidence="8">MUM 19.33</strain>
    </source>
</reference>
<keyword evidence="5" id="KW-0472">Membrane</keyword>
<dbReference type="SMART" id="SM00714">
    <property type="entry name" value="LITAF"/>
    <property type="match status" value="1"/>
</dbReference>
<feature type="compositionally biased region" description="Pro residues" evidence="6">
    <location>
        <begin position="148"/>
        <end position="164"/>
    </location>
</feature>
<feature type="region of interest" description="Disordered" evidence="6">
    <location>
        <begin position="1"/>
        <end position="47"/>
    </location>
</feature>
<protein>
    <recommendedName>
        <fullName evidence="7">LITAF domain-containing protein</fullName>
    </recommendedName>
</protein>
<evidence type="ECO:0000256" key="2">
    <source>
        <dbReference type="ARBA" id="ARBA00005975"/>
    </source>
</evidence>
<dbReference type="PANTHER" id="PTHR23292:SF6">
    <property type="entry name" value="FI16602P1-RELATED"/>
    <property type="match status" value="1"/>
</dbReference>
<dbReference type="RefSeq" id="XP_051361554.1">
    <property type="nucleotide sequence ID" value="XM_051507258.1"/>
</dbReference>
<evidence type="ECO:0000256" key="6">
    <source>
        <dbReference type="SAM" id="MobiDB-lite"/>
    </source>
</evidence>
<dbReference type="EMBL" id="JAGIXG020000029">
    <property type="protein sequence ID" value="KAI6780698.1"/>
    <property type="molecule type" value="Genomic_DNA"/>
</dbReference>
<dbReference type="OrthoDB" id="5599753at2759"/>
<evidence type="ECO:0000259" key="7">
    <source>
        <dbReference type="PROSITE" id="PS51837"/>
    </source>
</evidence>
<reference evidence="8" key="2">
    <citation type="submission" date="2022-07" db="EMBL/GenBank/DDBJ databases">
        <authorList>
            <person name="Goncalves M.F.M."/>
            <person name="Hilario S."/>
            <person name="Van De Peer Y."/>
            <person name="Esteves A.C."/>
            <person name="Alves A."/>
        </authorList>
    </citation>
    <scope>NUCLEOTIDE SEQUENCE</scope>
    <source>
        <strain evidence="8">MUM 19.33</strain>
    </source>
</reference>
<proteinExistence type="inferred from homology"/>
<comment type="similarity">
    <text evidence="2">Belongs to the CDIP1/LITAF family.</text>
</comment>
<organism evidence="8 9">
    <name type="scientific">Emericellopsis cladophorae</name>
    <dbReference type="NCBI Taxonomy" id="2686198"/>
    <lineage>
        <taxon>Eukaryota</taxon>
        <taxon>Fungi</taxon>
        <taxon>Dikarya</taxon>
        <taxon>Ascomycota</taxon>
        <taxon>Pezizomycotina</taxon>
        <taxon>Sordariomycetes</taxon>
        <taxon>Hypocreomycetidae</taxon>
        <taxon>Hypocreales</taxon>
        <taxon>Bionectriaceae</taxon>
        <taxon>Emericellopsis</taxon>
    </lineage>
</organism>
<dbReference type="Pfam" id="PF10601">
    <property type="entry name" value="zf-LITAF-like"/>
    <property type="match status" value="1"/>
</dbReference>
<accession>A0A9P9Y011</accession>
<comment type="subcellular location">
    <subcellularLocation>
        <location evidence="1">Membrane</location>
        <topology evidence="1">Peripheral membrane protein</topology>
    </subcellularLocation>
</comment>
<feature type="compositionally biased region" description="Pro residues" evidence="6">
    <location>
        <begin position="1"/>
        <end position="10"/>
    </location>
</feature>
<evidence type="ECO:0000313" key="9">
    <source>
        <dbReference type="Proteomes" id="UP001055219"/>
    </source>
</evidence>
<evidence type="ECO:0000256" key="5">
    <source>
        <dbReference type="ARBA" id="ARBA00023136"/>
    </source>
</evidence>
<comment type="caution">
    <text evidence="8">The sequence shown here is derived from an EMBL/GenBank/DDBJ whole genome shotgun (WGS) entry which is preliminary data.</text>
</comment>
<evidence type="ECO:0000256" key="3">
    <source>
        <dbReference type="ARBA" id="ARBA00022723"/>
    </source>
</evidence>
<gene>
    <name evidence="8" type="ORF">J7T54_001202</name>
</gene>
<feature type="compositionally biased region" description="Polar residues" evidence="6">
    <location>
        <begin position="208"/>
        <end position="223"/>
    </location>
</feature>
<keyword evidence="9" id="KW-1185">Reference proteome</keyword>
<dbReference type="GO" id="GO:0008270">
    <property type="term" value="F:zinc ion binding"/>
    <property type="evidence" value="ECO:0007669"/>
    <property type="project" value="TreeGrafter"/>
</dbReference>
<evidence type="ECO:0000313" key="8">
    <source>
        <dbReference type="EMBL" id="KAI6780698.1"/>
    </source>
</evidence>